<dbReference type="KEGG" id="mri:Mal4_33280"/>
<organism evidence="2 3">
    <name type="scientific">Maioricimonas rarisocia</name>
    <dbReference type="NCBI Taxonomy" id="2528026"/>
    <lineage>
        <taxon>Bacteria</taxon>
        <taxon>Pseudomonadati</taxon>
        <taxon>Planctomycetota</taxon>
        <taxon>Planctomycetia</taxon>
        <taxon>Planctomycetales</taxon>
        <taxon>Planctomycetaceae</taxon>
        <taxon>Maioricimonas</taxon>
    </lineage>
</organism>
<evidence type="ECO:0000313" key="2">
    <source>
        <dbReference type="EMBL" id="QDU38995.1"/>
    </source>
</evidence>
<gene>
    <name evidence="2" type="ORF">Mal4_33280</name>
</gene>
<protein>
    <submittedName>
        <fullName evidence="2">Uncharacterized protein</fullName>
    </submittedName>
</protein>
<dbReference type="EMBL" id="CP036275">
    <property type="protein sequence ID" value="QDU38995.1"/>
    <property type="molecule type" value="Genomic_DNA"/>
</dbReference>
<reference evidence="2 3" key="1">
    <citation type="submission" date="2019-02" db="EMBL/GenBank/DDBJ databases">
        <title>Deep-cultivation of Planctomycetes and their phenomic and genomic characterization uncovers novel biology.</title>
        <authorList>
            <person name="Wiegand S."/>
            <person name="Jogler M."/>
            <person name="Boedeker C."/>
            <person name="Pinto D."/>
            <person name="Vollmers J."/>
            <person name="Rivas-Marin E."/>
            <person name="Kohn T."/>
            <person name="Peeters S.H."/>
            <person name="Heuer A."/>
            <person name="Rast P."/>
            <person name="Oberbeckmann S."/>
            <person name="Bunk B."/>
            <person name="Jeske O."/>
            <person name="Meyerdierks A."/>
            <person name="Storesund J.E."/>
            <person name="Kallscheuer N."/>
            <person name="Luecker S."/>
            <person name="Lage O.M."/>
            <person name="Pohl T."/>
            <person name="Merkel B.J."/>
            <person name="Hornburger P."/>
            <person name="Mueller R.-W."/>
            <person name="Bruemmer F."/>
            <person name="Labrenz M."/>
            <person name="Spormann A.M."/>
            <person name="Op den Camp H."/>
            <person name="Overmann J."/>
            <person name="Amann R."/>
            <person name="Jetten M.S.M."/>
            <person name="Mascher T."/>
            <person name="Medema M.H."/>
            <person name="Devos D.P."/>
            <person name="Kaster A.-K."/>
            <person name="Ovreas L."/>
            <person name="Rohde M."/>
            <person name="Galperin M.Y."/>
            <person name="Jogler C."/>
        </authorList>
    </citation>
    <scope>NUCLEOTIDE SEQUENCE [LARGE SCALE GENOMIC DNA]</scope>
    <source>
        <strain evidence="2 3">Mal4</strain>
    </source>
</reference>
<feature type="compositionally biased region" description="Basic and acidic residues" evidence="1">
    <location>
        <begin position="30"/>
        <end position="54"/>
    </location>
</feature>
<sequence length="169" mass="17888">MNHPLLAAVLLTFGLLLNGCGSETPSPETEASHSTDAHDDHDHDHDHGHAHEQPETFEAAVTELAELRDKIESALAEDDLKKADGPVHEVGHVLEGLGSLAEKAGLSEEQQATVKDAQAKLFSAFGGLDETIHGKESGKTWDQVSSDINEAITSLQALAAPGESEGTEQ</sequence>
<proteinExistence type="predicted"/>
<dbReference type="OrthoDB" id="291995at2"/>
<name>A0A517Z943_9PLAN</name>
<dbReference type="Proteomes" id="UP000320496">
    <property type="component" value="Chromosome"/>
</dbReference>
<keyword evidence="3" id="KW-1185">Reference proteome</keyword>
<evidence type="ECO:0000256" key="1">
    <source>
        <dbReference type="SAM" id="MobiDB-lite"/>
    </source>
</evidence>
<accession>A0A517Z943</accession>
<dbReference type="AlphaFoldDB" id="A0A517Z943"/>
<feature type="region of interest" description="Disordered" evidence="1">
    <location>
        <begin position="22"/>
        <end position="57"/>
    </location>
</feature>
<dbReference type="RefSeq" id="WP_145370224.1">
    <property type="nucleotide sequence ID" value="NZ_CP036275.1"/>
</dbReference>
<evidence type="ECO:0000313" key="3">
    <source>
        <dbReference type="Proteomes" id="UP000320496"/>
    </source>
</evidence>